<dbReference type="GO" id="GO:0016887">
    <property type="term" value="F:ATP hydrolysis activity"/>
    <property type="evidence" value="ECO:0007669"/>
    <property type="project" value="InterPro"/>
</dbReference>
<accession>A0A7D3ZMD1</accession>
<evidence type="ECO:0000256" key="4">
    <source>
        <dbReference type="ARBA" id="ARBA00022840"/>
    </source>
</evidence>
<evidence type="ECO:0000256" key="5">
    <source>
        <dbReference type="ARBA" id="ARBA00023251"/>
    </source>
</evidence>
<dbReference type="GO" id="GO:0005886">
    <property type="term" value="C:plasma membrane"/>
    <property type="evidence" value="ECO:0007669"/>
    <property type="project" value="UniProtKB-SubCell"/>
</dbReference>
<sequence length="330" mass="34337">MTGVPAPAGRRRYAVEAAGVSKWFGPVQALDGVTVAAPPGSVLGLLGHNGAGKTTLVNVLATLCRPSAGTARVAGYDVVRQSREVRRRIALTGQFAAVDEQISGRDNLVLVARLRGIGRRAAVRRAAELLETFDLTGAADRPVRGYSGGMRRRLDLAASLTGRPEVLFLDEPTTGLDPAARLATWAAVEDLVRDGTTVVLTTQYLDEADRLADAITVLAAGRVVAAGAPADLKARVGGRTATARLSGPDAVRAAARALRTEGLGPEYDPRRDVLAVPLTGPRDLAVVARTLDAEVAGDYELAVTAPTLDDVYLSLTGPARPDAPAAKDGS</sequence>
<dbReference type="Pfam" id="PF00005">
    <property type="entry name" value="ABC_tran"/>
    <property type="match status" value="1"/>
</dbReference>
<evidence type="ECO:0000256" key="1">
    <source>
        <dbReference type="ARBA" id="ARBA00004202"/>
    </source>
</evidence>
<dbReference type="InterPro" id="IPR050763">
    <property type="entry name" value="ABC_transporter_ATP-binding"/>
</dbReference>
<dbReference type="PROSITE" id="PS50893">
    <property type="entry name" value="ABC_TRANSPORTER_2"/>
    <property type="match status" value="1"/>
</dbReference>
<dbReference type="InterPro" id="IPR003593">
    <property type="entry name" value="AAA+_ATPase"/>
</dbReference>
<keyword evidence="8" id="KW-1185">Reference proteome</keyword>
<evidence type="ECO:0000313" key="7">
    <source>
        <dbReference type="EMBL" id="QKG22303.1"/>
    </source>
</evidence>
<keyword evidence="5" id="KW-0046">Antibiotic resistance</keyword>
<keyword evidence="4 7" id="KW-0067">ATP-binding</keyword>
<keyword evidence="2" id="KW-0813">Transport</keyword>
<evidence type="ECO:0000313" key="8">
    <source>
        <dbReference type="Proteomes" id="UP000501240"/>
    </source>
</evidence>
<gene>
    <name evidence="7" type="ORF">ACTIVE_3943</name>
</gene>
<proteinExistence type="predicted"/>
<dbReference type="Gene3D" id="3.40.50.300">
    <property type="entry name" value="P-loop containing nucleotide triphosphate hydrolases"/>
    <property type="match status" value="1"/>
</dbReference>
<organism evidence="7 8">
    <name type="scientific">Actinomadura verrucosospora</name>
    <dbReference type="NCBI Taxonomy" id="46165"/>
    <lineage>
        <taxon>Bacteria</taxon>
        <taxon>Bacillati</taxon>
        <taxon>Actinomycetota</taxon>
        <taxon>Actinomycetes</taxon>
        <taxon>Streptosporangiales</taxon>
        <taxon>Thermomonosporaceae</taxon>
        <taxon>Actinomadura</taxon>
    </lineage>
</organism>
<comment type="subcellular location">
    <subcellularLocation>
        <location evidence="1">Cell membrane</location>
        <topology evidence="1">Peripheral membrane protein</topology>
    </subcellularLocation>
</comment>
<feature type="domain" description="ABC transporter" evidence="6">
    <location>
        <begin position="15"/>
        <end position="245"/>
    </location>
</feature>
<dbReference type="InterPro" id="IPR003439">
    <property type="entry name" value="ABC_transporter-like_ATP-bd"/>
</dbReference>
<dbReference type="AlphaFoldDB" id="A0A7D3ZMD1"/>
<evidence type="ECO:0000256" key="3">
    <source>
        <dbReference type="ARBA" id="ARBA00022741"/>
    </source>
</evidence>
<dbReference type="EMBL" id="CP053892">
    <property type="protein sequence ID" value="QKG22303.1"/>
    <property type="molecule type" value="Genomic_DNA"/>
</dbReference>
<dbReference type="RefSeq" id="WP_173096448.1">
    <property type="nucleotide sequence ID" value="NZ_CP053892.1"/>
</dbReference>
<name>A0A7D3ZMD1_ACTVE</name>
<evidence type="ECO:0000259" key="6">
    <source>
        <dbReference type="PROSITE" id="PS50893"/>
    </source>
</evidence>
<evidence type="ECO:0000256" key="2">
    <source>
        <dbReference type="ARBA" id="ARBA00022448"/>
    </source>
</evidence>
<dbReference type="SMART" id="SM00382">
    <property type="entry name" value="AAA"/>
    <property type="match status" value="1"/>
</dbReference>
<dbReference type="SUPFAM" id="SSF52540">
    <property type="entry name" value="P-loop containing nucleoside triphosphate hydrolases"/>
    <property type="match status" value="1"/>
</dbReference>
<dbReference type="PANTHER" id="PTHR42711">
    <property type="entry name" value="ABC TRANSPORTER ATP-BINDING PROTEIN"/>
    <property type="match status" value="1"/>
</dbReference>
<dbReference type="InterPro" id="IPR017871">
    <property type="entry name" value="ABC_transporter-like_CS"/>
</dbReference>
<protein>
    <submittedName>
        <fullName evidence="7">Multidrug ABC transporter ATP-binding protein</fullName>
    </submittedName>
</protein>
<dbReference type="Proteomes" id="UP000501240">
    <property type="component" value="Chromosome"/>
</dbReference>
<dbReference type="GO" id="GO:0046677">
    <property type="term" value="P:response to antibiotic"/>
    <property type="evidence" value="ECO:0007669"/>
    <property type="project" value="UniProtKB-KW"/>
</dbReference>
<reference evidence="7 8" key="1">
    <citation type="submission" date="2020-05" db="EMBL/GenBank/DDBJ databases">
        <title>Actinomadura verrucosospora NRRL-B18236 (PFL_A860) Genome sequencing and assembly.</title>
        <authorList>
            <person name="Samborskyy M."/>
        </authorList>
    </citation>
    <scope>NUCLEOTIDE SEQUENCE [LARGE SCALE GENOMIC DNA]</scope>
    <source>
        <strain evidence="7 8">NRRL:B18236</strain>
    </source>
</reference>
<dbReference type="PROSITE" id="PS00211">
    <property type="entry name" value="ABC_TRANSPORTER_1"/>
    <property type="match status" value="1"/>
</dbReference>
<dbReference type="GO" id="GO:0005524">
    <property type="term" value="F:ATP binding"/>
    <property type="evidence" value="ECO:0007669"/>
    <property type="project" value="UniProtKB-KW"/>
</dbReference>
<keyword evidence="3" id="KW-0547">Nucleotide-binding</keyword>
<dbReference type="PANTHER" id="PTHR42711:SF19">
    <property type="entry name" value="DOXORUBICIN RESISTANCE ATP-BINDING PROTEIN DRRA"/>
    <property type="match status" value="1"/>
</dbReference>
<dbReference type="InterPro" id="IPR027417">
    <property type="entry name" value="P-loop_NTPase"/>
</dbReference>